<dbReference type="OrthoDB" id="3902367at2759"/>
<keyword evidence="3" id="KW-1185">Reference proteome</keyword>
<dbReference type="EMBL" id="ML992663">
    <property type="protein sequence ID" value="KAF2216663.1"/>
    <property type="molecule type" value="Genomic_DNA"/>
</dbReference>
<organism evidence="2 3">
    <name type="scientific">Cercospora zeae-maydis SCOH1-5</name>
    <dbReference type="NCBI Taxonomy" id="717836"/>
    <lineage>
        <taxon>Eukaryota</taxon>
        <taxon>Fungi</taxon>
        <taxon>Dikarya</taxon>
        <taxon>Ascomycota</taxon>
        <taxon>Pezizomycotina</taxon>
        <taxon>Dothideomycetes</taxon>
        <taxon>Dothideomycetidae</taxon>
        <taxon>Mycosphaerellales</taxon>
        <taxon>Mycosphaerellaceae</taxon>
        <taxon>Cercospora</taxon>
    </lineage>
</organism>
<evidence type="ECO:0000313" key="2">
    <source>
        <dbReference type="EMBL" id="KAF2216663.1"/>
    </source>
</evidence>
<dbReference type="Proteomes" id="UP000799539">
    <property type="component" value="Unassembled WGS sequence"/>
</dbReference>
<feature type="compositionally biased region" description="Polar residues" evidence="1">
    <location>
        <begin position="143"/>
        <end position="153"/>
    </location>
</feature>
<protein>
    <submittedName>
        <fullName evidence="2">Uncharacterized protein</fullName>
    </submittedName>
</protein>
<accession>A0A6A6FTA3</accession>
<evidence type="ECO:0000313" key="3">
    <source>
        <dbReference type="Proteomes" id="UP000799539"/>
    </source>
</evidence>
<name>A0A6A6FTA3_9PEZI</name>
<proteinExistence type="predicted"/>
<gene>
    <name evidence="2" type="ORF">CERZMDRAFT_92737</name>
</gene>
<sequence>MATEGLNGCIAIAILSNKAGILTHVAPRTPTANGEQNIRALMQLVIEHYNTRKRQINITRAVLARLGLPITSRQYRVREQGENRTAGETSLIIHGRDSEDPHIYINDELMAQESETPVAKVQPGKESTARSSVVGSSRAGSAMQSTTSRAMPQMVSPQTWAGYPIRTTNEGATLLSCTIAGGSIELAATWPQGPNDLPMVWIRNSWSQTERRPNDNVLLVRDPNGALARMERPTA</sequence>
<reference evidence="2" key="1">
    <citation type="journal article" date="2020" name="Stud. Mycol.">
        <title>101 Dothideomycetes genomes: a test case for predicting lifestyles and emergence of pathogens.</title>
        <authorList>
            <person name="Haridas S."/>
            <person name="Albert R."/>
            <person name="Binder M."/>
            <person name="Bloem J."/>
            <person name="Labutti K."/>
            <person name="Salamov A."/>
            <person name="Andreopoulos B."/>
            <person name="Baker S."/>
            <person name="Barry K."/>
            <person name="Bills G."/>
            <person name="Bluhm B."/>
            <person name="Cannon C."/>
            <person name="Castanera R."/>
            <person name="Culley D."/>
            <person name="Daum C."/>
            <person name="Ezra D."/>
            <person name="Gonzalez J."/>
            <person name="Henrissat B."/>
            <person name="Kuo A."/>
            <person name="Liang C."/>
            <person name="Lipzen A."/>
            <person name="Lutzoni F."/>
            <person name="Magnuson J."/>
            <person name="Mondo S."/>
            <person name="Nolan M."/>
            <person name="Ohm R."/>
            <person name="Pangilinan J."/>
            <person name="Park H.-J."/>
            <person name="Ramirez L."/>
            <person name="Alfaro M."/>
            <person name="Sun H."/>
            <person name="Tritt A."/>
            <person name="Yoshinaga Y."/>
            <person name="Zwiers L.-H."/>
            <person name="Turgeon B."/>
            <person name="Goodwin S."/>
            <person name="Spatafora J."/>
            <person name="Crous P."/>
            <person name="Grigoriev I."/>
        </authorList>
    </citation>
    <scope>NUCLEOTIDE SEQUENCE</scope>
    <source>
        <strain evidence="2">SCOH1-5</strain>
    </source>
</reference>
<feature type="compositionally biased region" description="Low complexity" evidence="1">
    <location>
        <begin position="129"/>
        <end position="142"/>
    </location>
</feature>
<evidence type="ECO:0000256" key="1">
    <source>
        <dbReference type="SAM" id="MobiDB-lite"/>
    </source>
</evidence>
<dbReference type="AlphaFoldDB" id="A0A6A6FTA3"/>
<feature type="region of interest" description="Disordered" evidence="1">
    <location>
        <begin position="115"/>
        <end position="153"/>
    </location>
</feature>